<evidence type="ECO:0000256" key="4">
    <source>
        <dbReference type="SAM" id="MobiDB-lite"/>
    </source>
</evidence>
<feature type="region of interest" description="Disordered" evidence="4">
    <location>
        <begin position="110"/>
        <end position="158"/>
    </location>
</feature>
<keyword evidence="8" id="KW-1185">Reference proteome</keyword>
<dbReference type="SUPFAM" id="SSF48403">
    <property type="entry name" value="Ankyrin repeat"/>
    <property type="match status" value="1"/>
</dbReference>
<keyword evidence="5" id="KW-0812">Transmembrane</keyword>
<feature type="transmembrane region" description="Helical" evidence="5">
    <location>
        <begin position="1117"/>
        <end position="1139"/>
    </location>
</feature>
<evidence type="ECO:0000256" key="2">
    <source>
        <dbReference type="ARBA" id="ARBA00023043"/>
    </source>
</evidence>
<feature type="repeat" description="ANK" evidence="3">
    <location>
        <begin position="383"/>
        <end position="416"/>
    </location>
</feature>
<evidence type="ECO:0000313" key="7">
    <source>
        <dbReference type="EMBL" id="OGE54834.1"/>
    </source>
</evidence>
<feature type="region of interest" description="Disordered" evidence="4">
    <location>
        <begin position="1"/>
        <end position="29"/>
    </location>
</feature>
<accession>A0A1F5LNP3</accession>
<dbReference type="OrthoDB" id="341259at2759"/>
<dbReference type="SMART" id="SM00248">
    <property type="entry name" value="ANK"/>
    <property type="match status" value="7"/>
</dbReference>
<feature type="repeat" description="ANK" evidence="3">
    <location>
        <begin position="417"/>
        <end position="444"/>
    </location>
</feature>
<dbReference type="Proteomes" id="UP000177622">
    <property type="component" value="Unassembled WGS sequence"/>
</dbReference>
<dbReference type="InterPro" id="IPR036770">
    <property type="entry name" value="Ankyrin_rpt-contain_sf"/>
</dbReference>
<organism evidence="7 8">
    <name type="scientific">Penicillium arizonense</name>
    <dbReference type="NCBI Taxonomy" id="1835702"/>
    <lineage>
        <taxon>Eukaryota</taxon>
        <taxon>Fungi</taxon>
        <taxon>Dikarya</taxon>
        <taxon>Ascomycota</taxon>
        <taxon>Pezizomycotina</taxon>
        <taxon>Eurotiomycetes</taxon>
        <taxon>Eurotiomycetidae</taxon>
        <taxon>Eurotiales</taxon>
        <taxon>Aspergillaceae</taxon>
        <taxon>Penicillium</taxon>
    </lineage>
</organism>
<dbReference type="GeneID" id="34574296"/>
<feature type="domain" description="Ubiquitin-like" evidence="6">
    <location>
        <begin position="29"/>
        <end position="111"/>
    </location>
</feature>
<evidence type="ECO:0000313" key="8">
    <source>
        <dbReference type="Proteomes" id="UP000177622"/>
    </source>
</evidence>
<dbReference type="Pfam" id="PF22893">
    <property type="entry name" value="ULD_2"/>
    <property type="match status" value="1"/>
</dbReference>
<reference evidence="7 8" key="1">
    <citation type="journal article" date="2016" name="Sci. Rep.">
        <title>Penicillium arizonense, a new, genome sequenced fungal species, reveals a high chemical diversity in secreted metabolites.</title>
        <authorList>
            <person name="Grijseels S."/>
            <person name="Nielsen J.C."/>
            <person name="Randelovic M."/>
            <person name="Nielsen J."/>
            <person name="Nielsen K.F."/>
            <person name="Workman M."/>
            <person name="Frisvad J.C."/>
        </authorList>
    </citation>
    <scope>NUCLEOTIDE SEQUENCE [LARGE SCALE GENOMIC DNA]</scope>
    <source>
        <strain evidence="7 8">CBS 141311</strain>
    </source>
</reference>
<dbReference type="InterPro" id="IPR002110">
    <property type="entry name" value="Ankyrin_rpt"/>
</dbReference>
<feature type="compositionally biased region" description="Low complexity" evidence="4">
    <location>
        <begin position="120"/>
        <end position="130"/>
    </location>
</feature>
<feature type="compositionally biased region" description="Polar residues" evidence="4">
    <location>
        <begin position="1001"/>
        <end position="1016"/>
    </location>
</feature>
<dbReference type="STRING" id="1835702.A0A1F5LNP3"/>
<dbReference type="Pfam" id="PF12796">
    <property type="entry name" value="Ank_2"/>
    <property type="match status" value="2"/>
</dbReference>
<feature type="repeat" description="ANK" evidence="3">
    <location>
        <begin position="531"/>
        <end position="563"/>
    </location>
</feature>
<name>A0A1F5LNP3_PENAI</name>
<comment type="caution">
    <text evidence="7">The sequence shown here is derived from an EMBL/GenBank/DDBJ whole genome shotgun (WGS) entry which is preliminary data.</text>
</comment>
<proteinExistence type="predicted"/>
<feature type="repeat" description="ANK" evidence="3">
    <location>
        <begin position="565"/>
        <end position="597"/>
    </location>
</feature>
<dbReference type="PANTHER" id="PTHR24198">
    <property type="entry name" value="ANKYRIN REPEAT AND PROTEIN KINASE DOMAIN-CONTAINING PROTEIN"/>
    <property type="match status" value="1"/>
</dbReference>
<evidence type="ECO:0000256" key="3">
    <source>
        <dbReference type="PROSITE-ProRule" id="PRU00023"/>
    </source>
</evidence>
<keyword evidence="2 3" id="KW-0040">ANK repeat</keyword>
<dbReference type="PROSITE" id="PS50088">
    <property type="entry name" value="ANK_REPEAT"/>
    <property type="match status" value="4"/>
</dbReference>
<dbReference type="EMBL" id="LXJU01000005">
    <property type="protein sequence ID" value="OGE54834.1"/>
    <property type="molecule type" value="Genomic_DNA"/>
</dbReference>
<evidence type="ECO:0000259" key="6">
    <source>
        <dbReference type="Pfam" id="PF22893"/>
    </source>
</evidence>
<evidence type="ECO:0000256" key="5">
    <source>
        <dbReference type="SAM" id="Phobius"/>
    </source>
</evidence>
<keyword evidence="5" id="KW-0472">Membrane</keyword>
<keyword evidence="1" id="KW-0677">Repeat</keyword>
<dbReference type="AlphaFoldDB" id="A0A1F5LNP3"/>
<feature type="region of interest" description="Disordered" evidence="4">
    <location>
        <begin position="1001"/>
        <end position="1021"/>
    </location>
</feature>
<gene>
    <name evidence="7" type="ORF">PENARI_c005G01036</name>
</gene>
<dbReference type="Gene3D" id="1.25.40.20">
    <property type="entry name" value="Ankyrin repeat-containing domain"/>
    <property type="match status" value="2"/>
</dbReference>
<dbReference type="PANTHER" id="PTHR24198:SF165">
    <property type="entry name" value="ANKYRIN REPEAT-CONTAINING PROTEIN-RELATED"/>
    <property type="match status" value="1"/>
</dbReference>
<dbReference type="InterPro" id="IPR054464">
    <property type="entry name" value="ULD_fung"/>
</dbReference>
<dbReference type="RefSeq" id="XP_022490264.1">
    <property type="nucleotide sequence ID" value="XM_022629562.1"/>
</dbReference>
<protein>
    <recommendedName>
        <fullName evidence="6">Ubiquitin-like domain-containing protein</fullName>
    </recommendedName>
</protein>
<sequence length="1181" mass="131159">MAAPNSDSLGETDMQNGPRLGHRKPDEIKQAPVRLQDAVGRKFIFPFHLANTWAGMARLIQEAFVHIEGIEPHVHKGYYDLVGPDGNIILPSVWEHVVEPDWSVTMQMWPTQGPEPEPEAAPATSAAAAAAEEEEEEEEAATEKAQKPPPHKISSNRPATVTSEGVFNFLEGAMADRTHSLHIALFELQFDHKIPEANVTVSCNLGPVADDSSADVESWKVGIFHRYSSGVVFEKSQRPRQYDKSVVKSATFDLEDPEGYGVDPEGHGVVVLVRRRRSEEAVSFSLGFDVANVDYGGYVSHDRIEETVQIDEKKKTSWTPLSWAAANGWEDGLNLLLREEGTLQQLDNIGRSALSWAAGSGQENATGLLLSEPEIQADEEDVHGRTPLSWAAGGGYVKTIDLLLTQEGVNASSTDYDGRSPLAWAAGNGHVDAIRNLLSAKGADGQHILSIHDESDPDNSSVSWAARKGQENTLRILVEEGLRLPEKPEQHKRLPWAHFYLHKAAEQGWVILAKLLIEKKALVDPRDPDYDDRTPLCVAAEKGQSEVVRILLKAGAACNYQTAKALETPLGLAIRFGHEGAVKVLLSAGANIKLENAKGEAPMDLAKHHPTIFHMVAAVDKDGRLAEAEDPHLHSSVDHEFKATVIDFVSVSGVQTPCAAEIDVDDLLKNPLVSTTPDAASTSFRWLHLPANNLLMTRLYDNPASAYRVLKSERWAFPSASLWALEPEEADYRSDLVLFMPFLHWDFEELQAKREAIVSSPTHKQIPSHTLVRDQKLVKAYLTDDHPLHIRRTLDQYYYHTLTDTTRRDKDQLLTSYQNKNEMQPRILTMVDQLWLWVLNGDQGKPDIVVSCFPVVDQQEASAQPDPHGLMNILRCIKLRLLDEPSSVQTAYDLAGLIAATCSRVYFDRASTLSFGNTKSTLQFSELYETEISDIIQEESVLFGKFTNLEKEDLANIRSEVGLISRIKAILDDLNIMSVLFDDQRKMVKIMDNIVKSISTYDNGNRSPETQNSACSSREEQSKMYAKKRLSSFSDARTDTDVIAYASQRANGIWGTRNEPDNFSLPLALVNASIDEINTMIKRAERTSESLNFLVDLKLKQNSVMDTKESLKQGRTVLIFTLTTIVFLPLSFMATFFTLDISQFQTNAKGKLDLGYVSANPKATCSPHLHPNISGPHLGCF</sequence>
<dbReference type="PROSITE" id="PS50297">
    <property type="entry name" value="ANK_REP_REGION"/>
    <property type="match status" value="3"/>
</dbReference>
<evidence type="ECO:0000256" key="1">
    <source>
        <dbReference type="ARBA" id="ARBA00022737"/>
    </source>
</evidence>
<feature type="compositionally biased region" description="Acidic residues" evidence="4">
    <location>
        <begin position="131"/>
        <end position="140"/>
    </location>
</feature>
<feature type="compositionally biased region" description="Polar residues" evidence="4">
    <location>
        <begin position="1"/>
        <end position="15"/>
    </location>
</feature>
<keyword evidence="5" id="KW-1133">Transmembrane helix</keyword>